<dbReference type="EMBL" id="JANFPI010000007">
    <property type="protein sequence ID" value="MCX8999392.1"/>
    <property type="molecule type" value="Genomic_DNA"/>
</dbReference>
<feature type="region of interest" description="Disordered" evidence="1">
    <location>
        <begin position="1"/>
        <end position="30"/>
    </location>
</feature>
<evidence type="ECO:0000256" key="1">
    <source>
        <dbReference type="SAM" id="MobiDB-lite"/>
    </source>
</evidence>
<gene>
    <name evidence="2" type="ORF">NOF55_19990</name>
</gene>
<evidence type="ECO:0000313" key="3">
    <source>
        <dbReference type="Proteomes" id="UP001208771"/>
    </source>
</evidence>
<reference evidence="2" key="1">
    <citation type="submission" date="2022-07" db="EMBL/GenBank/DDBJ databases">
        <title>Ectorhizobium quercum gen.nov., sp. nov.</title>
        <authorList>
            <person name="Ma T."/>
            <person name="Li Y."/>
        </authorList>
    </citation>
    <scope>NUCLEOTIDE SEQUENCE</scope>
    <source>
        <strain evidence="2">BDR2-2</strain>
    </source>
</reference>
<evidence type="ECO:0000313" key="2">
    <source>
        <dbReference type="EMBL" id="MCX8999392.1"/>
    </source>
</evidence>
<sequence length="192" mass="20254">MTDLSTQGTFQQRIGWSPRRSSGIAPLPASRRRFSCNPAARMISKAGTFIPPLIAATVMVIACGSGPAGAGAGWVGEWQSGPEKAIAISAGPQPGGLLIEGNATFGTTDPERTSRGSVNTGSFSVVWPGVREDDRQIAFTIADDRAIDYASGETYDCRLRLTLGGGHLDVEDNNQCGGFNVTFTGRYARTEP</sequence>
<organism evidence="2 3">
    <name type="scientific">Ectorhizobium quercum</name>
    <dbReference type="NCBI Taxonomy" id="2965071"/>
    <lineage>
        <taxon>Bacteria</taxon>
        <taxon>Pseudomonadati</taxon>
        <taxon>Pseudomonadota</taxon>
        <taxon>Alphaproteobacteria</taxon>
        <taxon>Hyphomicrobiales</taxon>
        <taxon>Rhizobiaceae</taxon>
        <taxon>Ectorhizobium</taxon>
    </lineage>
</organism>
<comment type="caution">
    <text evidence="2">The sequence shown here is derived from an EMBL/GenBank/DDBJ whole genome shotgun (WGS) entry which is preliminary data.</text>
</comment>
<protein>
    <submittedName>
        <fullName evidence="2">Uncharacterized protein</fullName>
    </submittedName>
</protein>
<feature type="compositionally biased region" description="Polar residues" evidence="1">
    <location>
        <begin position="1"/>
        <end position="14"/>
    </location>
</feature>
<accession>A0AAE3N6F0</accession>
<name>A0AAE3N6F0_9HYPH</name>
<dbReference type="RefSeq" id="WP_306412880.1">
    <property type="nucleotide sequence ID" value="NZ_JANFPI010000007.1"/>
</dbReference>
<dbReference type="Proteomes" id="UP001208771">
    <property type="component" value="Unassembled WGS sequence"/>
</dbReference>
<keyword evidence="3" id="KW-1185">Reference proteome</keyword>
<dbReference type="AlphaFoldDB" id="A0AAE3N6F0"/>
<proteinExistence type="predicted"/>